<evidence type="ECO:0000313" key="5">
    <source>
        <dbReference type="EMBL" id="SFW43470.1"/>
    </source>
</evidence>
<name>A0A1K1P9V3_RUMFL</name>
<evidence type="ECO:0000259" key="4">
    <source>
        <dbReference type="Pfam" id="PF13490"/>
    </source>
</evidence>
<protein>
    <recommendedName>
        <fullName evidence="2">Anti-sigma-W factor RsiW</fullName>
    </recommendedName>
</protein>
<keyword evidence="3" id="KW-1133">Transmembrane helix</keyword>
<dbReference type="Pfam" id="PF13490">
    <property type="entry name" value="zf-HC2"/>
    <property type="match status" value="1"/>
</dbReference>
<dbReference type="RefSeq" id="WP_072300769.1">
    <property type="nucleotide sequence ID" value="NZ_FPIP01000007.1"/>
</dbReference>
<organism evidence="5 6">
    <name type="scientific">Ruminococcus flavefaciens</name>
    <dbReference type="NCBI Taxonomy" id="1265"/>
    <lineage>
        <taxon>Bacteria</taxon>
        <taxon>Bacillati</taxon>
        <taxon>Bacillota</taxon>
        <taxon>Clostridia</taxon>
        <taxon>Eubacteriales</taxon>
        <taxon>Oscillospiraceae</taxon>
        <taxon>Ruminococcus</taxon>
    </lineage>
</organism>
<feature type="transmembrane region" description="Helical" evidence="3">
    <location>
        <begin position="72"/>
        <end position="94"/>
    </location>
</feature>
<keyword evidence="5" id="KW-0862">Zinc</keyword>
<feature type="domain" description="Putative zinc-finger" evidence="4">
    <location>
        <begin position="5"/>
        <end position="38"/>
    </location>
</feature>
<comment type="similarity">
    <text evidence="1">Belongs to the zinc-associated anti-sigma factor (ZAS) superfamily. Anti-sigma-W factor family.</text>
</comment>
<sequence>MSKNCDMIKDLLPLYADDVCSDESRKAVEEHIKECAECKGELDKLRRNVTVSPKNDGEVLKRIKRRLRIEKLVVGIISVLAVCGILLFGLMYLINTDKSMDVEKYNIPDNLHVTMHGSELYLVVNGEAAAFWHAFPTISDADGDHMGYGTGFDSEKKNGYGITLKQRKIDSFAISKMLDDKNGCEIRLFDIEKNTKMEKFFYYDDVNDKEYILWERGTND</sequence>
<dbReference type="GO" id="GO:0008270">
    <property type="term" value="F:zinc ion binding"/>
    <property type="evidence" value="ECO:0007669"/>
    <property type="project" value="UniProtKB-KW"/>
</dbReference>
<dbReference type="AlphaFoldDB" id="A0A1K1P9V3"/>
<evidence type="ECO:0000256" key="2">
    <source>
        <dbReference type="ARBA" id="ARBA00024438"/>
    </source>
</evidence>
<keyword evidence="5" id="KW-0863">Zinc-finger</keyword>
<reference evidence="6" key="1">
    <citation type="submission" date="2016-11" db="EMBL/GenBank/DDBJ databases">
        <authorList>
            <person name="Varghese N."/>
            <person name="Submissions S."/>
        </authorList>
    </citation>
    <scope>NUCLEOTIDE SEQUENCE [LARGE SCALE GENOMIC DNA]</scope>
    <source>
        <strain evidence="6">YL228</strain>
    </source>
</reference>
<dbReference type="Gene3D" id="1.10.10.1320">
    <property type="entry name" value="Anti-sigma factor, zinc-finger domain"/>
    <property type="match status" value="1"/>
</dbReference>
<gene>
    <name evidence="5" type="ORF">SAMN02910280_2548</name>
</gene>
<keyword evidence="5" id="KW-0479">Metal-binding</keyword>
<evidence type="ECO:0000256" key="1">
    <source>
        <dbReference type="ARBA" id="ARBA00024353"/>
    </source>
</evidence>
<dbReference type="EMBL" id="FPIP01000007">
    <property type="protein sequence ID" value="SFW43470.1"/>
    <property type="molecule type" value="Genomic_DNA"/>
</dbReference>
<evidence type="ECO:0000256" key="3">
    <source>
        <dbReference type="SAM" id="Phobius"/>
    </source>
</evidence>
<dbReference type="InterPro" id="IPR027383">
    <property type="entry name" value="Znf_put"/>
</dbReference>
<evidence type="ECO:0000313" key="6">
    <source>
        <dbReference type="Proteomes" id="UP000183461"/>
    </source>
</evidence>
<dbReference type="Proteomes" id="UP000183461">
    <property type="component" value="Unassembled WGS sequence"/>
</dbReference>
<keyword evidence="3" id="KW-0472">Membrane</keyword>
<keyword evidence="3" id="KW-0812">Transmembrane</keyword>
<dbReference type="InterPro" id="IPR041916">
    <property type="entry name" value="Anti_sigma_zinc_sf"/>
</dbReference>
<accession>A0A1K1P9V3</accession>
<proteinExistence type="inferred from homology"/>